<feature type="compositionally biased region" description="Polar residues" evidence="1">
    <location>
        <begin position="225"/>
        <end position="237"/>
    </location>
</feature>
<organism evidence="2 3">
    <name type="scientific">Apiospora rasikravindrae</name>
    <dbReference type="NCBI Taxonomy" id="990691"/>
    <lineage>
        <taxon>Eukaryota</taxon>
        <taxon>Fungi</taxon>
        <taxon>Dikarya</taxon>
        <taxon>Ascomycota</taxon>
        <taxon>Pezizomycotina</taxon>
        <taxon>Sordariomycetes</taxon>
        <taxon>Xylariomycetidae</taxon>
        <taxon>Amphisphaeriales</taxon>
        <taxon>Apiosporaceae</taxon>
        <taxon>Apiospora</taxon>
    </lineage>
</organism>
<proteinExistence type="predicted"/>
<accession>A0ABR1S290</accession>
<protein>
    <submittedName>
        <fullName evidence="2">Uncharacterized protein</fullName>
    </submittedName>
</protein>
<feature type="compositionally biased region" description="Low complexity" evidence="1">
    <location>
        <begin position="342"/>
        <end position="355"/>
    </location>
</feature>
<sequence length="833" mass="87689">MDSNDGNAMRSPTSERRRPSFERDDPLSDAPRGLKTTLAPVAERRSEYGMDRLMSNQNNDAADTSRALSPTDGAKGNHITEEQSRLNKLELQSSRRLSVSPQLPDLTRMSGFGEDFFGGSHLTATTEEQPQYFAEDPDPITGPRGLSTTETSASDQPHRAPSLIEGPALVASRDTKDSTAQPASNFPAEANTAATSGGFDVKHNQTAASETPKAPRPSIPGGWVSETTNIGSETPTPMETPDFRTRQLSPPQEEISPVTESGGEDLVPTTAVKQAQPVDTTPKMVPQHDGFGGATGKHDQDVAEEVAPTGPASHATPLSLPPLQTSAPEGLSGMQRDNSSNSASTTSQPEPSPSQFIPTAPLNPRRGDTAEGEFVARMPPRNLTMSSIETASPNENDRLRDDIMKSLNATPIHPSGADGLLGPSSGSLDNTTLTRESTYLSGVYDDYLGPAEDKSLQETGQAMKDAGNNNQSLYQLPSQMKSSESTNQPQSNTTRAPTSKRRFSWEGDPEEVSVGPTTDTNAPVFGADTSQDPAKSPTSSPSALTAPPPAVHIDADNDGSMSHQVSLVSSRGPEGLGIAGLEPPSPVSILSNRRKSLVSPATDNSKRLSLADEKSLMEEISQPPSPPHAQHPALFQAPAAEEPMEEDTAAPPATSGPTSLNQPKIMAWREILSLPTLPMRAAKFEEARAQYAEMDSGLSNWLLHMQGQANGVNAAGSETDLTLAGQSPTSAGAPASAQQPYYQQYLNASNPNVASASQQGLGRQPSGSISAGFGASGNQVGTKGKELLQAAAGFANKGTRTGIKSGMKLFNKGKSRFRAGTATGATGGDKVFQ</sequence>
<feature type="compositionally biased region" description="Polar residues" evidence="1">
    <location>
        <begin position="90"/>
        <end position="101"/>
    </location>
</feature>
<feature type="compositionally biased region" description="Polar residues" evidence="1">
    <location>
        <begin position="146"/>
        <end position="155"/>
    </location>
</feature>
<dbReference type="EMBL" id="JAQQWK010000011">
    <property type="protein sequence ID" value="KAK8023827.1"/>
    <property type="molecule type" value="Genomic_DNA"/>
</dbReference>
<feature type="compositionally biased region" description="Polar residues" evidence="1">
    <location>
        <begin position="383"/>
        <end position="394"/>
    </location>
</feature>
<reference evidence="2 3" key="1">
    <citation type="submission" date="2023-01" db="EMBL/GenBank/DDBJ databases">
        <title>Analysis of 21 Apiospora genomes using comparative genomics revels a genus with tremendous synthesis potential of carbohydrate active enzymes and secondary metabolites.</title>
        <authorList>
            <person name="Sorensen T."/>
        </authorList>
    </citation>
    <scope>NUCLEOTIDE SEQUENCE [LARGE SCALE GENOMIC DNA]</scope>
    <source>
        <strain evidence="2 3">CBS 33761</strain>
    </source>
</reference>
<feature type="compositionally biased region" description="Basic and acidic residues" evidence="1">
    <location>
        <begin position="13"/>
        <end position="26"/>
    </location>
</feature>
<feature type="compositionally biased region" description="Basic and acidic residues" evidence="1">
    <location>
        <begin position="78"/>
        <end position="88"/>
    </location>
</feature>
<evidence type="ECO:0000256" key="1">
    <source>
        <dbReference type="SAM" id="MobiDB-lite"/>
    </source>
</evidence>
<dbReference type="Proteomes" id="UP001444661">
    <property type="component" value="Unassembled WGS sequence"/>
</dbReference>
<evidence type="ECO:0000313" key="2">
    <source>
        <dbReference type="EMBL" id="KAK8023827.1"/>
    </source>
</evidence>
<gene>
    <name evidence="2" type="ORF">PG993_011893</name>
</gene>
<feature type="compositionally biased region" description="Polar residues" evidence="1">
    <location>
        <begin position="1"/>
        <end position="12"/>
    </location>
</feature>
<feature type="compositionally biased region" description="Polar residues" evidence="1">
    <location>
        <begin position="478"/>
        <end position="497"/>
    </location>
</feature>
<feature type="region of interest" description="Disordered" evidence="1">
    <location>
        <begin position="478"/>
        <end position="568"/>
    </location>
</feature>
<keyword evidence="3" id="KW-1185">Reference proteome</keyword>
<feature type="region of interest" description="Disordered" evidence="1">
    <location>
        <begin position="640"/>
        <end position="662"/>
    </location>
</feature>
<feature type="compositionally biased region" description="Basic and acidic residues" evidence="1">
    <location>
        <begin position="395"/>
        <end position="404"/>
    </location>
</feature>
<feature type="compositionally biased region" description="Polar residues" evidence="1">
    <location>
        <begin position="559"/>
        <end position="568"/>
    </location>
</feature>
<feature type="compositionally biased region" description="Low complexity" evidence="1">
    <location>
        <begin position="533"/>
        <end position="545"/>
    </location>
</feature>
<comment type="caution">
    <text evidence="2">The sequence shown here is derived from an EMBL/GenBank/DDBJ whole genome shotgun (WGS) entry which is preliminary data.</text>
</comment>
<feature type="region of interest" description="Disordered" evidence="1">
    <location>
        <begin position="1"/>
        <end position="429"/>
    </location>
</feature>
<evidence type="ECO:0000313" key="3">
    <source>
        <dbReference type="Proteomes" id="UP001444661"/>
    </source>
</evidence>
<feature type="compositionally biased region" description="Polar residues" evidence="1">
    <location>
        <begin position="54"/>
        <end position="68"/>
    </location>
</feature>
<name>A0ABR1S290_9PEZI</name>